<evidence type="ECO:0000313" key="3">
    <source>
        <dbReference type="Proteomes" id="UP000663843"/>
    </source>
</evidence>
<reference evidence="2" key="1">
    <citation type="submission" date="2021-01" db="EMBL/GenBank/DDBJ databases">
        <authorList>
            <person name="Kaushik A."/>
        </authorList>
    </citation>
    <scope>NUCLEOTIDE SEQUENCE</scope>
    <source>
        <strain evidence="2">AG2-2IIIB</strain>
    </source>
</reference>
<organism evidence="2 3">
    <name type="scientific">Rhizoctonia solani</name>
    <dbReference type="NCBI Taxonomy" id="456999"/>
    <lineage>
        <taxon>Eukaryota</taxon>
        <taxon>Fungi</taxon>
        <taxon>Dikarya</taxon>
        <taxon>Basidiomycota</taxon>
        <taxon>Agaricomycotina</taxon>
        <taxon>Agaricomycetes</taxon>
        <taxon>Cantharellales</taxon>
        <taxon>Ceratobasidiaceae</taxon>
        <taxon>Rhizoctonia</taxon>
    </lineage>
</organism>
<accession>A0A8H3DQZ5</accession>
<dbReference type="EMBL" id="CAJMWT010010027">
    <property type="protein sequence ID" value="CAE6540611.1"/>
    <property type="molecule type" value="Genomic_DNA"/>
</dbReference>
<protein>
    <submittedName>
        <fullName evidence="2">Uncharacterized protein</fullName>
    </submittedName>
</protein>
<evidence type="ECO:0000256" key="1">
    <source>
        <dbReference type="SAM" id="MobiDB-lite"/>
    </source>
</evidence>
<proteinExistence type="predicted"/>
<comment type="caution">
    <text evidence="2">The sequence shown here is derived from an EMBL/GenBank/DDBJ whole genome shotgun (WGS) entry which is preliminary data.</text>
</comment>
<gene>
    <name evidence="2" type="ORF">RDB_LOCUS196498</name>
</gene>
<dbReference type="AlphaFoldDB" id="A0A8H3DQZ5"/>
<evidence type="ECO:0000313" key="2">
    <source>
        <dbReference type="EMBL" id="CAE6540611.1"/>
    </source>
</evidence>
<sequence length="366" mass="40671">MNQKIDGYQDYDIQQEDVALHPEDVQRSAQGKRIIRALNWFVFVKDGQPTAPVYSDCTDQSWSGTVVYGFAASLSGKARWHIMGGFWSYAWGEKHFELISIETIVGFSKKYSPHWRGGIDPTLWLETGGGYTYALLDPATEYSQMWKVVCHSWTPIGDGADPTYLDVDPAFPRPVWWAGTQSWNYVQRMVEDEKKRAEEDSDDEPPARQRAKRKTRQKTSEYKPQKRKSNAAAESSLRPTFSKPVLAAPVVFQASTPTRPATTIAASSVDSSPVMSVPRKKPRYVEIDGDIAQDTPSVAGTAISTVSPSMLESILDYAISIGANETPDPQAMALGSAPPALASAIENQSVCNLELRCSERHKRLEM</sequence>
<name>A0A8H3DQZ5_9AGAM</name>
<dbReference type="Proteomes" id="UP000663843">
    <property type="component" value="Unassembled WGS sequence"/>
</dbReference>
<feature type="region of interest" description="Disordered" evidence="1">
    <location>
        <begin position="194"/>
        <end position="237"/>
    </location>
</feature>